<evidence type="ECO:0000256" key="3">
    <source>
        <dbReference type="ARBA" id="ARBA00022741"/>
    </source>
</evidence>
<reference evidence="11 12" key="1">
    <citation type="journal article" date="2020" name="bioRxiv">
        <title>Metabolic contributions of an alphaproteobacterial endosymbiont in the apicomplexan Cardiosporidium cionae.</title>
        <authorList>
            <person name="Hunter E.S."/>
            <person name="Paight C.J."/>
            <person name="Lane C.E."/>
        </authorList>
    </citation>
    <scope>NUCLEOTIDE SEQUENCE [LARGE SCALE GENOMIC DNA]</scope>
    <source>
        <strain evidence="11">ESH_2018</strain>
    </source>
</reference>
<proteinExistence type="predicted"/>
<evidence type="ECO:0000256" key="1">
    <source>
        <dbReference type="ARBA" id="ARBA00022527"/>
    </source>
</evidence>
<evidence type="ECO:0000313" key="12">
    <source>
        <dbReference type="Proteomes" id="UP000823046"/>
    </source>
</evidence>
<comment type="caution">
    <text evidence="11">The sequence shown here is derived from an EMBL/GenBank/DDBJ whole genome shotgun (WGS) entry which is preliminary data.</text>
</comment>
<dbReference type="Gene3D" id="3.30.200.20">
    <property type="entry name" value="Phosphorylase Kinase, domain 1"/>
    <property type="match status" value="1"/>
</dbReference>
<sequence length="242" mass="27990">RHVFSACREVAIKRVRVKNLDEKRWRSSNICVGEVGIHFTTVREIKVMREIRHPNLMGLLDIYVQEEFMNLVMEVMETDLKKVLAQKLLLTESHVKCILKQILNGLLELHKWHITHRDLSPANIFLNKSGVCKIADFGLSRQCIVSLEDTLCSRRRKIKRKEQLTSKVVTLWYRSPELLYGAKKYGHSVDIWSVGCIFAELLTGIPLFSGSNEIEQVCCHKCQTLFALVLQICLIFLLAYHL</sequence>
<dbReference type="InterPro" id="IPR011009">
    <property type="entry name" value="Kinase-like_dom_sf"/>
</dbReference>
<evidence type="ECO:0000313" key="11">
    <source>
        <dbReference type="EMBL" id="KAF8822492.1"/>
    </source>
</evidence>
<accession>A0ABQ7JEQ8</accession>
<evidence type="ECO:0000256" key="5">
    <source>
        <dbReference type="ARBA" id="ARBA00022840"/>
    </source>
</evidence>
<keyword evidence="12" id="KW-1185">Reference proteome</keyword>
<keyword evidence="5" id="KW-0067">ATP-binding</keyword>
<dbReference type="SUPFAM" id="SSF56112">
    <property type="entry name" value="Protein kinase-like (PK-like)"/>
    <property type="match status" value="1"/>
</dbReference>
<dbReference type="PIRSF" id="PIRSF000654">
    <property type="entry name" value="Integrin-linked_kinase"/>
    <property type="match status" value="1"/>
</dbReference>
<dbReference type="InterPro" id="IPR008266">
    <property type="entry name" value="Tyr_kinase_AS"/>
</dbReference>
<evidence type="ECO:0000256" key="8">
    <source>
        <dbReference type="ARBA" id="ARBA00041902"/>
    </source>
</evidence>
<evidence type="ECO:0000256" key="2">
    <source>
        <dbReference type="ARBA" id="ARBA00022679"/>
    </source>
</evidence>
<evidence type="ECO:0000256" key="9">
    <source>
        <dbReference type="ARBA" id="ARBA00042858"/>
    </source>
</evidence>
<dbReference type="PROSITE" id="PS00109">
    <property type="entry name" value="PROTEIN_KINASE_TYR"/>
    <property type="match status" value="1"/>
</dbReference>
<dbReference type="Proteomes" id="UP000823046">
    <property type="component" value="Unassembled WGS sequence"/>
</dbReference>
<evidence type="ECO:0000259" key="10">
    <source>
        <dbReference type="PROSITE" id="PS50011"/>
    </source>
</evidence>
<organism evidence="11 12">
    <name type="scientific">Cardiosporidium cionae</name>
    <dbReference type="NCBI Taxonomy" id="476202"/>
    <lineage>
        <taxon>Eukaryota</taxon>
        <taxon>Sar</taxon>
        <taxon>Alveolata</taxon>
        <taxon>Apicomplexa</taxon>
        <taxon>Aconoidasida</taxon>
        <taxon>Nephromycida</taxon>
        <taxon>Cardiosporidium</taxon>
    </lineage>
</organism>
<keyword evidence="3" id="KW-0547">Nucleotide-binding</keyword>
<dbReference type="EMBL" id="JADAQX010000049">
    <property type="protein sequence ID" value="KAF8822492.1"/>
    <property type="molecule type" value="Genomic_DNA"/>
</dbReference>
<comment type="subunit">
    <text evidence="6">May form a complex composed of at least the catalytic subunit CRK2 and a cyclin.</text>
</comment>
<dbReference type="Gene3D" id="1.10.510.10">
    <property type="entry name" value="Transferase(Phosphotransferase) domain 1"/>
    <property type="match status" value="1"/>
</dbReference>
<dbReference type="PANTHER" id="PTHR24056:SF107">
    <property type="entry name" value="CYCLIN-DEPENDENT KINASE 11A-RELATED"/>
    <property type="match status" value="1"/>
</dbReference>
<dbReference type="InterPro" id="IPR050108">
    <property type="entry name" value="CDK"/>
</dbReference>
<keyword evidence="2" id="KW-0808">Transferase</keyword>
<dbReference type="PROSITE" id="PS50011">
    <property type="entry name" value="PROTEIN_KINASE_DOM"/>
    <property type="match status" value="1"/>
</dbReference>
<keyword evidence="4 11" id="KW-0418">Kinase</keyword>
<protein>
    <recommendedName>
        <fullName evidence="7">Cyclin-dependent kinase 2 homolog</fullName>
    </recommendedName>
    <alternativeName>
        <fullName evidence="8">Cell division control protein 2 homolog</fullName>
    </alternativeName>
    <alternativeName>
        <fullName evidence="9">cdc2-related kinase 2</fullName>
    </alternativeName>
</protein>
<dbReference type="Pfam" id="PF00069">
    <property type="entry name" value="Pkinase"/>
    <property type="match status" value="1"/>
</dbReference>
<keyword evidence="1" id="KW-0723">Serine/threonine-protein kinase</keyword>
<dbReference type="InterPro" id="IPR000719">
    <property type="entry name" value="Prot_kinase_dom"/>
</dbReference>
<evidence type="ECO:0000256" key="6">
    <source>
        <dbReference type="ARBA" id="ARBA00038543"/>
    </source>
</evidence>
<name>A0ABQ7JEQ8_9APIC</name>
<evidence type="ECO:0000256" key="7">
    <source>
        <dbReference type="ARBA" id="ARBA00039612"/>
    </source>
</evidence>
<evidence type="ECO:0000256" key="4">
    <source>
        <dbReference type="ARBA" id="ARBA00022777"/>
    </source>
</evidence>
<feature type="non-terminal residue" evidence="11">
    <location>
        <position position="1"/>
    </location>
</feature>
<gene>
    <name evidence="11" type="ORF">IE077_003651</name>
</gene>
<dbReference type="PANTHER" id="PTHR24056">
    <property type="entry name" value="CELL DIVISION PROTEIN KINASE"/>
    <property type="match status" value="1"/>
</dbReference>
<feature type="domain" description="Protein kinase" evidence="10">
    <location>
        <begin position="1"/>
        <end position="242"/>
    </location>
</feature>
<dbReference type="GO" id="GO:0016301">
    <property type="term" value="F:kinase activity"/>
    <property type="evidence" value="ECO:0007669"/>
    <property type="project" value="UniProtKB-KW"/>
</dbReference>